<dbReference type="PANTHER" id="PTHR35870">
    <property type="entry name" value="PROTEIN, PUTATIVE (AFU_ORTHOLOGUE AFUA_5G03330)-RELATED"/>
    <property type="match status" value="1"/>
</dbReference>
<dbReference type="AlphaFoldDB" id="A0A1M2VGR9"/>
<dbReference type="PANTHER" id="PTHR35870:SF1">
    <property type="entry name" value="PROTEIN, PUTATIVE (AFU_ORTHOLOGUE AFUA_5G03330)-RELATED"/>
    <property type="match status" value="1"/>
</dbReference>
<keyword evidence="1" id="KW-0560">Oxidoreductase</keyword>
<comment type="caution">
    <text evidence="2">The sequence shown here is derived from an EMBL/GenBank/DDBJ whole genome shotgun (WGS) entry which is preliminary data.</text>
</comment>
<name>A0A1M2VGR9_TRAPU</name>
<dbReference type="InterPro" id="IPR025337">
    <property type="entry name" value="Questin_oxidase-like"/>
</dbReference>
<dbReference type="STRING" id="154538.A0A1M2VGR9"/>
<evidence type="ECO:0000313" key="3">
    <source>
        <dbReference type="Proteomes" id="UP000184267"/>
    </source>
</evidence>
<keyword evidence="3" id="KW-1185">Reference proteome</keyword>
<gene>
    <name evidence="2" type="ORF">TRAPUB_2378</name>
</gene>
<evidence type="ECO:0000313" key="2">
    <source>
        <dbReference type="EMBL" id="OJT06778.1"/>
    </source>
</evidence>
<dbReference type="OrthoDB" id="10004862at2759"/>
<accession>A0A1M2VGR9</accession>
<dbReference type="GO" id="GO:0016491">
    <property type="term" value="F:oxidoreductase activity"/>
    <property type="evidence" value="ECO:0007669"/>
    <property type="project" value="UniProtKB-KW"/>
</dbReference>
<sequence>MAEHRALEFDHVKLNKLYTIPLHSPSAQVPKRFPGITPESTATLLKTLRDNHVKWHIFFNKKHYHNHHLLTLYHLGANGDNIKAVYVTHTMFQHHTYKSPGPITCNRFHEHLGDEE</sequence>
<proteinExistence type="predicted"/>
<dbReference type="OMA" id="AYKIHAS"/>
<dbReference type="EMBL" id="MNAD01001263">
    <property type="protein sequence ID" value="OJT06778.1"/>
    <property type="molecule type" value="Genomic_DNA"/>
</dbReference>
<dbReference type="Pfam" id="PF14027">
    <property type="entry name" value="Questin_oxidase"/>
    <property type="match status" value="1"/>
</dbReference>
<dbReference type="Proteomes" id="UP000184267">
    <property type="component" value="Unassembled WGS sequence"/>
</dbReference>
<evidence type="ECO:0000256" key="1">
    <source>
        <dbReference type="ARBA" id="ARBA00023002"/>
    </source>
</evidence>
<reference evidence="2 3" key="1">
    <citation type="submission" date="2016-10" db="EMBL/GenBank/DDBJ databases">
        <title>Genome sequence of the basidiomycete white-rot fungus Trametes pubescens.</title>
        <authorList>
            <person name="Makela M.R."/>
            <person name="Granchi Z."/>
            <person name="Peng M."/>
            <person name="De Vries R.P."/>
            <person name="Grigoriev I."/>
            <person name="Riley R."/>
            <person name="Hilden K."/>
        </authorList>
    </citation>
    <scope>NUCLEOTIDE SEQUENCE [LARGE SCALE GENOMIC DNA]</scope>
    <source>
        <strain evidence="2 3">FBCC735</strain>
    </source>
</reference>
<protein>
    <submittedName>
        <fullName evidence="2">Uncharacterized protein</fullName>
    </submittedName>
</protein>
<organism evidence="2 3">
    <name type="scientific">Trametes pubescens</name>
    <name type="common">White-rot fungus</name>
    <dbReference type="NCBI Taxonomy" id="154538"/>
    <lineage>
        <taxon>Eukaryota</taxon>
        <taxon>Fungi</taxon>
        <taxon>Dikarya</taxon>
        <taxon>Basidiomycota</taxon>
        <taxon>Agaricomycotina</taxon>
        <taxon>Agaricomycetes</taxon>
        <taxon>Polyporales</taxon>
        <taxon>Polyporaceae</taxon>
        <taxon>Trametes</taxon>
    </lineage>
</organism>